<dbReference type="GO" id="GO:0032259">
    <property type="term" value="P:methylation"/>
    <property type="evidence" value="ECO:0007669"/>
    <property type="project" value="UniProtKB-KW"/>
</dbReference>
<dbReference type="InterPro" id="IPR051357">
    <property type="entry name" value="H3K9_HMTase_SUVAR3-9"/>
</dbReference>
<dbReference type="PROSITE" id="PS50280">
    <property type="entry name" value="SET"/>
    <property type="match status" value="1"/>
</dbReference>
<keyword evidence="5" id="KW-0949">S-adenosyl-L-methionine</keyword>
<dbReference type="Proteomes" id="UP001327560">
    <property type="component" value="Chromosome 4"/>
</dbReference>
<keyword evidence="7 8" id="KW-0539">Nucleus</keyword>
<keyword evidence="6" id="KW-0156">Chromatin regulator</keyword>
<dbReference type="EMBL" id="CP136893">
    <property type="protein sequence ID" value="WOL03754.1"/>
    <property type="molecule type" value="Genomic_DNA"/>
</dbReference>
<dbReference type="InterPro" id="IPR001214">
    <property type="entry name" value="SET_dom"/>
</dbReference>
<dbReference type="Pfam" id="PF00856">
    <property type="entry name" value="SET"/>
    <property type="match status" value="1"/>
</dbReference>
<dbReference type="Pfam" id="PF02182">
    <property type="entry name" value="SAD_SRA"/>
    <property type="match status" value="1"/>
</dbReference>
<dbReference type="AlphaFoldDB" id="A0AAQ3K9E7"/>
<dbReference type="GO" id="GO:0005694">
    <property type="term" value="C:chromosome"/>
    <property type="evidence" value="ECO:0007669"/>
    <property type="project" value="UniProtKB-SubCell"/>
</dbReference>
<dbReference type="GO" id="GO:0008270">
    <property type="term" value="F:zinc ion binding"/>
    <property type="evidence" value="ECO:0007669"/>
    <property type="project" value="InterPro"/>
</dbReference>
<dbReference type="InterPro" id="IPR003616">
    <property type="entry name" value="Post-SET_dom"/>
</dbReference>
<feature type="compositionally biased region" description="Polar residues" evidence="9">
    <location>
        <begin position="77"/>
        <end position="91"/>
    </location>
</feature>
<evidence type="ECO:0000256" key="6">
    <source>
        <dbReference type="ARBA" id="ARBA00022853"/>
    </source>
</evidence>
<dbReference type="PANTHER" id="PTHR45660:SF94">
    <property type="entry name" value="HISTONE-LYSINE N-METHYLTRANSFERASE, H3 LYSINE-9 SPECIFIC SUVH4"/>
    <property type="match status" value="1"/>
</dbReference>
<gene>
    <name evidence="14" type="ORF">Cni_G12474</name>
</gene>
<protein>
    <submittedName>
        <fullName evidence="14">Histone-lysine N-methyltransferase, H3 lysine-9 specific SUVH4</fullName>
    </submittedName>
</protein>
<dbReference type="InterPro" id="IPR003105">
    <property type="entry name" value="SRA_YDG"/>
</dbReference>
<evidence type="ECO:0000256" key="7">
    <source>
        <dbReference type="ARBA" id="ARBA00023242"/>
    </source>
</evidence>
<evidence type="ECO:0000256" key="9">
    <source>
        <dbReference type="SAM" id="MobiDB-lite"/>
    </source>
</evidence>
<dbReference type="PROSITE" id="PS50867">
    <property type="entry name" value="PRE_SET"/>
    <property type="match status" value="1"/>
</dbReference>
<name>A0AAQ3K9E7_9LILI</name>
<evidence type="ECO:0000313" key="15">
    <source>
        <dbReference type="Proteomes" id="UP001327560"/>
    </source>
</evidence>
<keyword evidence="3" id="KW-0489">Methyltransferase</keyword>
<dbReference type="GO" id="GO:0042054">
    <property type="term" value="F:histone methyltransferase activity"/>
    <property type="evidence" value="ECO:0007669"/>
    <property type="project" value="InterPro"/>
</dbReference>
<comment type="subcellular location">
    <subcellularLocation>
        <location evidence="1">Chromosome</location>
    </subcellularLocation>
    <subcellularLocation>
        <location evidence="8">Nucleus</location>
    </subcellularLocation>
</comment>
<dbReference type="SUPFAM" id="SSF82199">
    <property type="entry name" value="SET domain"/>
    <property type="match status" value="1"/>
</dbReference>
<feature type="domain" description="YDG" evidence="13">
    <location>
        <begin position="217"/>
        <end position="372"/>
    </location>
</feature>
<keyword evidence="15" id="KW-1185">Reference proteome</keyword>
<evidence type="ECO:0000256" key="3">
    <source>
        <dbReference type="ARBA" id="ARBA00022603"/>
    </source>
</evidence>
<evidence type="ECO:0000259" key="10">
    <source>
        <dbReference type="PROSITE" id="PS50280"/>
    </source>
</evidence>
<evidence type="ECO:0000256" key="5">
    <source>
        <dbReference type="ARBA" id="ARBA00022691"/>
    </source>
</evidence>
<feature type="domain" description="Post-SET" evidence="12">
    <location>
        <begin position="673"/>
        <end position="689"/>
    </location>
</feature>
<dbReference type="InterPro" id="IPR007728">
    <property type="entry name" value="Pre-SET_dom"/>
</dbReference>
<dbReference type="InterPro" id="IPR046341">
    <property type="entry name" value="SET_dom_sf"/>
</dbReference>
<evidence type="ECO:0000256" key="4">
    <source>
        <dbReference type="ARBA" id="ARBA00022679"/>
    </source>
</evidence>
<organism evidence="14 15">
    <name type="scientific">Canna indica</name>
    <name type="common">Indian-shot</name>
    <dbReference type="NCBI Taxonomy" id="4628"/>
    <lineage>
        <taxon>Eukaryota</taxon>
        <taxon>Viridiplantae</taxon>
        <taxon>Streptophyta</taxon>
        <taxon>Embryophyta</taxon>
        <taxon>Tracheophyta</taxon>
        <taxon>Spermatophyta</taxon>
        <taxon>Magnoliopsida</taxon>
        <taxon>Liliopsida</taxon>
        <taxon>Zingiberales</taxon>
        <taxon>Cannaceae</taxon>
        <taxon>Canna</taxon>
    </lineage>
</organism>
<keyword evidence="4" id="KW-0808">Transferase</keyword>
<evidence type="ECO:0000256" key="8">
    <source>
        <dbReference type="PROSITE-ProRule" id="PRU00358"/>
    </source>
</evidence>
<keyword evidence="2" id="KW-0158">Chromosome</keyword>
<feature type="region of interest" description="Disordered" evidence="9">
    <location>
        <begin position="1"/>
        <end position="91"/>
    </location>
</feature>
<reference evidence="14 15" key="1">
    <citation type="submission" date="2023-10" db="EMBL/GenBank/DDBJ databases">
        <title>Chromosome-scale genome assembly provides insights into flower coloration mechanisms of Canna indica.</title>
        <authorList>
            <person name="Li C."/>
        </authorList>
    </citation>
    <scope>NUCLEOTIDE SEQUENCE [LARGE SCALE GENOMIC DNA]</scope>
    <source>
        <tissue evidence="14">Flower</tissue>
    </source>
</reference>
<dbReference type="PROSITE" id="PS51015">
    <property type="entry name" value="YDG"/>
    <property type="match status" value="1"/>
</dbReference>
<evidence type="ECO:0000259" key="12">
    <source>
        <dbReference type="PROSITE" id="PS50868"/>
    </source>
</evidence>
<dbReference type="GO" id="GO:0005634">
    <property type="term" value="C:nucleus"/>
    <property type="evidence" value="ECO:0007669"/>
    <property type="project" value="UniProtKB-SubCell"/>
</dbReference>
<dbReference type="InterPro" id="IPR025794">
    <property type="entry name" value="H3-K9-MeTrfase_plant"/>
</dbReference>
<evidence type="ECO:0000259" key="13">
    <source>
        <dbReference type="PROSITE" id="PS51015"/>
    </source>
</evidence>
<accession>A0AAQ3K9E7</accession>
<dbReference type="Gene3D" id="2.30.280.10">
    <property type="entry name" value="SRA-YDG"/>
    <property type="match status" value="1"/>
</dbReference>
<feature type="region of interest" description="Disordered" evidence="9">
    <location>
        <begin position="123"/>
        <end position="142"/>
    </location>
</feature>
<evidence type="ECO:0000313" key="14">
    <source>
        <dbReference type="EMBL" id="WOL03754.1"/>
    </source>
</evidence>
<dbReference type="Pfam" id="PF05033">
    <property type="entry name" value="Pre-SET"/>
    <property type="match status" value="1"/>
</dbReference>
<sequence length="689" mass="75873">MVSDARERVRDTLSVAPTAALAGAGLTPVATSPPARRCSARFQGKPRPYFGPKRPVTAPAKETGNKKAKLDPGLAQASVSEVNDASGESSANAEALKREIGKMRAKVDLALIQASQSVANGVSVEGSANEEDGCSQNRSAKSDNLKVKQTLRVFNKHYLNFVQEEEQRVKQAPKLSKKKGFGGTEEEVKRASKRPDLKAITKMIENGSVLYNEKRIGHIPGIDVGQQFYSRAEMVVLGLHSHWLNGIDYMGIAYGKQDQYKSYTFPLAVCIVLSGMYEDDTDNAEEILYTGQGGHDLLGNKQQIRDQKLERGNLALKNGYECSTPVRVVRGHESRNSYCGKVYTYDGLYKVVKYWAEKGVRGYTVYKYKLRRLKGQPRLTTNLVNFARGQIPMTISDLRGLVCEDISGGQENIPIPVTNVIDDPPVAPTGFIYQKSMQIAKKLKLPTNVLGCDCKGDCTNPKTCACAALNGNDFPYVQRDGGRLIEAKAVVFECGPNCGCNLSCVNRISQQGLKYHLEVFRTPSKGWGVRSWDTIPSGAPICEYTGILTRTDEIDNVAENNYIFEIDCLQTMKGLDGREIRPGDVSSLINLDDKRAESAEYCIDAGSVGNIARFFNHSCQPNLFVQCILSSHHDIKMAKVMLFAADTIPPLQELTYDYGYALDSVVGADGKIIKMPCHCGAMECKKWLY</sequence>
<feature type="compositionally biased region" description="Low complexity" evidence="9">
    <location>
        <begin position="15"/>
        <end position="30"/>
    </location>
</feature>
<evidence type="ECO:0000259" key="11">
    <source>
        <dbReference type="PROSITE" id="PS50867"/>
    </source>
</evidence>
<evidence type="ECO:0000256" key="1">
    <source>
        <dbReference type="ARBA" id="ARBA00004286"/>
    </source>
</evidence>
<feature type="region of interest" description="Disordered" evidence="9">
    <location>
        <begin position="173"/>
        <end position="192"/>
    </location>
</feature>
<evidence type="ECO:0000256" key="2">
    <source>
        <dbReference type="ARBA" id="ARBA00022454"/>
    </source>
</evidence>
<dbReference type="Gene3D" id="2.170.270.10">
    <property type="entry name" value="SET domain"/>
    <property type="match status" value="1"/>
</dbReference>
<dbReference type="PROSITE" id="PS51575">
    <property type="entry name" value="SAM_MT43_SUVAR39_2"/>
    <property type="match status" value="1"/>
</dbReference>
<dbReference type="SMART" id="SM00317">
    <property type="entry name" value="SET"/>
    <property type="match status" value="1"/>
</dbReference>
<dbReference type="PROSITE" id="PS50868">
    <property type="entry name" value="POST_SET"/>
    <property type="match status" value="1"/>
</dbReference>
<feature type="domain" description="Pre-SET" evidence="11">
    <location>
        <begin position="450"/>
        <end position="512"/>
    </location>
</feature>
<feature type="compositionally biased region" description="Basic and acidic residues" evidence="9">
    <location>
        <begin position="1"/>
        <end position="11"/>
    </location>
</feature>
<proteinExistence type="predicted"/>
<dbReference type="InterPro" id="IPR015947">
    <property type="entry name" value="PUA-like_sf"/>
</dbReference>
<feature type="domain" description="SET" evidence="10">
    <location>
        <begin position="515"/>
        <end position="659"/>
    </location>
</feature>
<dbReference type="SUPFAM" id="SSF88697">
    <property type="entry name" value="PUA domain-like"/>
    <property type="match status" value="1"/>
</dbReference>
<dbReference type="GO" id="GO:0003690">
    <property type="term" value="F:double-stranded DNA binding"/>
    <property type="evidence" value="ECO:0007669"/>
    <property type="project" value="TreeGrafter"/>
</dbReference>
<dbReference type="PANTHER" id="PTHR45660">
    <property type="entry name" value="HISTONE-LYSINE N-METHYLTRANSFERASE SETMAR"/>
    <property type="match status" value="1"/>
</dbReference>
<dbReference type="InterPro" id="IPR036987">
    <property type="entry name" value="SRA-YDG_sf"/>
</dbReference>
<dbReference type="SMART" id="SM00466">
    <property type="entry name" value="SRA"/>
    <property type="match status" value="1"/>
</dbReference>
<dbReference type="SMART" id="SM00468">
    <property type="entry name" value="PreSET"/>
    <property type="match status" value="1"/>
</dbReference>